<feature type="region of interest" description="Disordered" evidence="1">
    <location>
        <begin position="128"/>
        <end position="150"/>
    </location>
</feature>
<feature type="compositionally biased region" description="Polar residues" evidence="1">
    <location>
        <begin position="129"/>
        <end position="144"/>
    </location>
</feature>
<organism evidence="3 4">
    <name type="scientific">Fibrella rubiginis</name>
    <dbReference type="NCBI Taxonomy" id="2817060"/>
    <lineage>
        <taxon>Bacteria</taxon>
        <taxon>Pseudomonadati</taxon>
        <taxon>Bacteroidota</taxon>
        <taxon>Cytophagia</taxon>
        <taxon>Cytophagales</taxon>
        <taxon>Spirosomataceae</taxon>
        <taxon>Fibrella</taxon>
    </lineage>
</organism>
<sequence>MKTLYRSVALLGLASLSNFPAFAQAPVQPIASIQLPDSTNGRPLLRIGLNLGLTQLYGDLSTPNFGFGAGLNASYPISSVVAVTLLGDVGSLGAQQSDYYNSKASASYIQGAVGGTFNLTRLIAGKPRQITTSPTNGQLSPDNFDTNRDHRNTKSNIDFYIGVGLIAFDATASSLTTGKLQRYTNGSGSHKTQSDNVTARGDAGTTATREFVVPLGLRYNRMLSTALSIYADLRYNFVASDKLDATRENDNSTIDMPLGGAIYGKTVLSTNRDKWASLSVGIMYQIRRKSGHNRIRITDF</sequence>
<feature type="signal peptide" evidence="2">
    <location>
        <begin position="1"/>
        <end position="23"/>
    </location>
</feature>
<reference evidence="3" key="1">
    <citation type="submission" date="2021-03" db="EMBL/GenBank/DDBJ databases">
        <title>Fibrella sp. HMF5335 genome sequencing and assembly.</title>
        <authorList>
            <person name="Kang H."/>
            <person name="Kim H."/>
            <person name="Bae S."/>
            <person name="Joh K."/>
        </authorList>
    </citation>
    <scope>NUCLEOTIDE SEQUENCE</scope>
    <source>
        <strain evidence="3">HMF5335</strain>
    </source>
</reference>
<protein>
    <recommendedName>
        <fullName evidence="5">Outer membrane protein beta-barrel domain-containing protein</fullName>
    </recommendedName>
</protein>
<evidence type="ECO:0000256" key="2">
    <source>
        <dbReference type="SAM" id="SignalP"/>
    </source>
</evidence>
<dbReference type="Proteomes" id="UP000664034">
    <property type="component" value="Unassembled WGS sequence"/>
</dbReference>
<name>A0A939G9Z2_9BACT</name>
<dbReference type="RefSeq" id="WP_207362572.1">
    <property type="nucleotide sequence ID" value="NZ_JAFMYV010000001.1"/>
</dbReference>
<gene>
    <name evidence="3" type="ORF">J2I47_00430</name>
</gene>
<keyword evidence="2" id="KW-0732">Signal</keyword>
<proteinExistence type="predicted"/>
<feature type="region of interest" description="Disordered" evidence="1">
    <location>
        <begin position="184"/>
        <end position="203"/>
    </location>
</feature>
<feature type="compositionally biased region" description="Polar residues" evidence="1">
    <location>
        <begin position="184"/>
        <end position="197"/>
    </location>
</feature>
<evidence type="ECO:0000313" key="3">
    <source>
        <dbReference type="EMBL" id="MBO0934999.1"/>
    </source>
</evidence>
<evidence type="ECO:0008006" key="5">
    <source>
        <dbReference type="Google" id="ProtNLM"/>
    </source>
</evidence>
<feature type="chain" id="PRO_5037348813" description="Outer membrane protein beta-barrel domain-containing protein" evidence="2">
    <location>
        <begin position="24"/>
        <end position="300"/>
    </location>
</feature>
<accession>A0A939G9Z2</accession>
<evidence type="ECO:0000313" key="4">
    <source>
        <dbReference type="Proteomes" id="UP000664034"/>
    </source>
</evidence>
<dbReference type="AlphaFoldDB" id="A0A939G9Z2"/>
<comment type="caution">
    <text evidence="3">The sequence shown here is derived from an EMBL/GenBank/DDBJ whole genome shotgun (WGS) entry which is preliminary data.</text>
</comment>
<evidence type="ECO:0000256" key="1">
    <source>
        <dbReference type="SAM" id="MobiDB-lite"/>
    </source>
</evidence>
<dbReference type="EMBL" id="JAFMYV010000001">
    <property type="protein sequence ID" value="MBO0934999.1"/>
    <property type="molecule type" value="Genomic_DNA"/>
</dbReference>
<keyword evidence="4" id="KW-1185">Reference proteome</keyword>